<dbReference type="SUPFAM" id="SSF56601">
    <property type="entry name" value="beta-lactamase/transpeptidase-like"/>
    <property type="match status" value="1"/>
</dbReference>
<dbReference type="AlphaFoldDB" id="A0A9D9HZ34"/>
<name>A0A9D9HZ34_9FIRM</name>
<feature type="domain" description="Penicillin-binding protein transpeptidase" evidence="1">
    <location>
        <begin position="138"/>
        <end position="455"/>
    </location>
</feature>
<dbReference type="GO" id="GO:0071555">
    <property type="term" value="P:cell wall organization"/>
    <property type="evidence" value="ECO:0007669"/>
    <property type="project" value="TreeGrafter"/>
</dbReference>
<proteinExistence type="predicted"/>
<gene>
    <name evidence="2" type="ORF">IAC13_00855</name>
</gene>
<evidence type="ECO:0000259" key="1">
    <source>
        <dbReference type="Pfam" id="PF00905"/>
    </source>
</evidence>
<organism evidence="2 3">
    <name type="scientific">Candidatus Scybalomonas excrementavium</name>
    <dbReference type="NCBI Taxonomy" id="2840943"/>
    <lineage>
        <taxon>Bacteria</taxon>
        <taxon>Bacillati</taxon>
        <taxon>Bacillota</taxon>
        <taxon>Clostridia</taxon>
        <taxon>Lachnospirales</taxon>
        <taxon>Lachnospiraceae</taxon>
        <taxon>Lachnospiraceae incertae sedis</taxon>
        <taxon>Candidatus Scybalomonas</taxon>
    </lineage>
</organism>
<dbReference type="Gene3D" id="3.40.710.10">
    <property type="entry name" value="DD-peptidase/beta-lactamase superfamily"/>
    <property type="match status" value="1"/>
</dbReference>
<evidence type="ECO:0000313" key="3">
    <source>
        <dbReference type="Proteomes" id="UP000823618"/>
    </source>
</evidence>
<dbReference type="InterPro" id="IPR012338">
    <property type="entry name" value="Beta-lactam/transpept-like"/>
</dbReference>
<accession>A0A9D9HZ34</accession>
<dbReference type="GO" id="GO:0005886">
    <property type="term" value="C:plasma membrane"/>
    <property type="evidence" value="ECO:0007669"/>
    <property type="project" value="TreeGrafter"/>
</dbReference>
<dbReference type="InterPro" id="IPR001460">
    <property type="entry name" value="PCN-bd_Tpept"/>
</dbReference>
<feature type="non-terminal residue" evidence="2">
    <location>
        <position position="1"/>
    </location>
</feature>
<dbReference type="GO" id="GO:0008658">
    <property type="term" value="F:penicillin binding"/>
    <property type="evidence" value="ECO:0007669"/>
    <property type="project" value="InterPro"/>
</dbReference>
<dbReference type="GO" id="GO:0071972">
    <property type="term" value="F:peptidoglycan L,D-transpeptidase activity"/>
    <property type="evidence" value="ECO:0007669"/>
    <property type="project" value="TreeGrafter"/>
</dbReference>
<comment type="caution">
    <text evidence="2">The sequence shown here is derived from an EMBL/GenBank/DDBJ whole genome shotgun (WGS) entry which is preliminary data.</text>
</comment>
<protein>
    <submittedName>
        <fullName evidence="2">Peptidase</fullName>
    </submittedName>
</protein>
<sequence>IDSSDSVSTAYSDGKISLGEFLQYAIQKSWIDVSSLDISSDFYDLDTIYTELIAYIGEHLKTDPEFEKLIYKYLIKNGTISGYEICMTLFDQKVLNSKKDDDNESLKNGYLSSYSFMYRKIKNLDITPAQLALDPYSGTVIITDVKTGKVLTAVSYPSYDNNKMANHVDSAYFNKINTDQSSPMLFRATQSRSAPGSTFKPLMAAAGLEEGVISTGTSIFCNRIFDKITPSPTCLGYHGNETVQTALRDSCNVFFYEVGYRLGMTNGRYSNETGLSKIKKYAHLFGLDETSGLELNEYAPQVSTEDAVRSSIGQGTNNYTPSQIARYVTAIANRGTTYDLSLLNQVKNSNGKTIKKFKSSVLHTLDFKDSTWDAVQRGMYLVVNSGHSASLTENFKNAGLLVSGKTGTAQEDKTRADHALFMSYAPSNAPEISMTVVVQNGYTSSNAAKIASDIYKYYFKTDVTKEQE</sequence>
<evidence type="ECO:0000313" key="2">
    <source>
        <dbReference type="EMBL" id="MBO8462462.1"/>
    </source>
</evidence>
<dbReference type="Pfam" id="PF00905">
    <property type="entry name" value="Transpeptidase"/>
    <property type="match status" value="1"/>
</dbReference>
<dbReference type="PANTHER" id="PTHR30627">
    <property type="entry name" value="PEPTIDOGLYCAN D,D-TRANSPEPTIDASE"/>
    <property type="match status" value="1"/>
</dbReference>
<reference evidence="2" key="1">
    <citation type="submission" date="2020-10" db="EMBL/GenBank/DDBJ databases">
        <authorList>
            <person name="Gilroy R."/>
        </authorList>
    </citation>
    <scope>NUCLEOTIDE SEQUENCE</scope>
    <source>
        <strain evidence="2">E3-2379</strain>
    </source>
</reference>
<reference evidence="2" key="2">
    <citation type="journal article" date="2021" name="PeerJ">
        <title>Extensive microbial diversity within the chicken gut microbiome revealed by metagenomics and culture.</title>
        <authorList>
            <person name="Gilroy R."/>
            <person name="Ravi A."/>
            <person name="Getino M."/>
            <person name="Pursley I."/>
            <person name="Horton D.L."/>
            <person name="Alikhan N.F."/>
            <person name="Baker D."/>
            <person name="Gharbi K."/>
            <person name="Hall N."/>
            <person name="Watson M."/>
            <person name="Adriaenssens E.M."/>
            <person name="Foster-Nyarko E."/>
            <person name="Jarju S."/>
            <person name="Secka A."/>
            <person name="Antonio M."/>
            <person name="Oren A."/>
            <person name="Chaudhuri R.R."/>
            <person name="La Ragione R."/>
            <person name="Hildebrand F."/>
            <person name="Pallen M.J."/>
        </authorList>
    </citation>
    <scope>NUCLEOTIDE SEQUENCE</scope>
    <source>
        <strain evidence="2">E3-2379</strain>
    </source>
</reference>
<dbReference type="EMBL" id="JADIML010000024">
    <property type="protein sequence ID" value="MBO8462462.1"/>
    <property type="molecule type" value="Genomic_DNA"/>
</dbReference>
<dbReference type="Proteomes" id="UP000823618">
    <property type="component" value="Unassembled WGS sequence"/>
</dbReference>
<dbReference type="PANTHER" id="PTHR30627:SF2">
    <property type="entry name" value="PEPTIDOGLYCAN D,D-TRANSPEPTIDASE MRDA"/>
    <property type="match status" value="1"/>
</dbReference>
<dbReference type="InterPro" id="IPR050515">
    <property type="entry name" value="Beta-lactam/transpept"/>
</dbReference>